<feature type="transmembrane region" description="Helical" evidence="1">
    <location>
        <begin position="30"/>
        <end position="45"/>
    </location>
</feature>
<evidence type="ECO:0000256" key="2">
    <source>
        <dbReference type="SAM" id="SignalP"/>
    </source>
</evidence>
<organism evidence="3 4">
    <name type="scientific">Papaver atlanticum</name>
    <dbReference type="NCBI Taxonomy" id="357466"/>
    <lineage>
        <taxon>Eukaryota</taxon>
        <taxon>Viridiplantae</taxon>
        <taxon>Streptophyta</taxon>
        <taxon>Embryophyta</taxon>
        <taxon>Tracheophyta</taxon>
        <taxon>Spermatophyta</taxon>
        <taxon>Magnoliopsida</taxon>
        <taxon>Ranunculales</taxon>
        <taxon>Papaveraceae</taxon>
        <taxon>Papaveroideae</taxon>
        <taxon>Papaver</taxon>
    </lineage>
</organism>
<evidence type="ECO:0000313" key="3">
    <source>
        <dbReference type="EMBL" id="KAI3836417.1"/>
    </source>
</evidence>
<feature type="chain" id="PRO_5042297541" evidence="2">
    <location>
        <begin position="21"/>
        <end position="87"/>
    </location>
</feature>
<accession>A0AAD4RVV5</accession>
<gene>
    <name evidence="3" type="ORF">MKW98_008178</name>
</gene>
<keyword evidence="1" id="KW-0812">Transmembrane</keyword>
<keyword evidence="1" id="KW-0472">Membrane</keyword>
<name>A0AAD4RVV5_9MAGN</name>
<proteinExistence type="predicted"/>
<dbReference type="Proteomes" id="UP001202328">
    <property type="component" value="Unassembled WGS sequence"/>
</dbReference>
<feature type="signal peptide" evidence="2">
    <location>
        <begin position="1"/>
        <end position="20"/>
    </location>
</feature>
<keyword evidence="2" id="KW-0732">Signal</keyword>
<reference evidence="3" key="1">
    <citation type="submission" date="2022-04" db="EMBL/GenBank/DDBJ databases">
        <title>A functionally conserved STORR gene fusion in Papaver species that diverged 16.8 million years ago.</title>
        <authorList>
            <person name="Catania T."/>
        </authorList>
    </citation>
    <scope>NUCLEOTIDE SEQUENCE</scope>
    <source>
        <strain evidence="3">S-188037</strain>
    </source>
</reference>
<dbReference type="PANTHER" id="PTHR11206">
    <property type="entry name" value="MULTIDRUG RESISTANCE PROTEIN"/>
    <property type="match status" value="1"/>
</dbReference>
<evidence type="ECO:0000256" key="1">
    <source>
        <dbReference type="SAM" id="Phobius"/>
    </source>
</evidence>
<keyword evidence="4" id="KW-1185">Reference proteome</keyword>
<sequence length="87" mass="9809">MTALLHFLVCWVLVFKAGLGIRGAAIATSISYWINLILLVLYVKYSEKCERTWTGFSKEALHDILNFIRLAIPSQPKARNFGAIDLP</sequence>
<dbReference type="AlphaFoldDB" id="A0AAD4RVV5"/>
<dbReference type="EMBL" id="JAJJMB010017645">
    <property type="protein sequence ID" value="KAI3836417.1"/>
    <property type="molecule type" value="Genomic_DNA"/>
</dbReference>
<protein>
    <submittedName>
        <fullName evidence="3">Uncharacterized protein</fullName>
    </submittedName>
</protein>
<keyword evidence="1" id="KW-1133">Transmembrane helix</keyword>
<evidence type="ECO:0000313" key="4">
    <source>
        <dbReference type="Proteomes" id="UP001202328"/>
    </source>
</evidence>
<comment type="caution">
    <text evidence="3">The sequence shown here is derived from an EMBL/GenBank/DDBJ whole genome shotgun (WGS) entry which is preliminary data.</text>
</comment>